<feature type="domain" description="NB-ARC" evidence="7">
    <location>
        <begin position="35"/>
        <end position="163"/>
    </location>
</feature>
<dbReference type="STRING" id="4072.A0A2G3AJP8"/>
<dbReference type="GO" id="GO:0043531">
    <property type="term" value="F:ADP binding"/>
    <property type="evidence" value="ECO:0007669"/>
    <property type="project" value="InterPro"/>
</dbReference>
<keyword evidence="3" id="KW-0677">Repeat</keyword>
<name>A0A2G3AJP8_CAPAN</name>
<dbReference type="PRINTS" id="PR00364">
    <property type="entry name" value="DISEASERSIST"/>
</dbReference>
<evidence type="ECO:0000256" key="1">
    <source>
        <dbReference type="ARBA" id="ARBA00008894"/>
    </source>
</evidence>
<evidence type="ECO:0000256" key="4">
    <source>
        <dbReference type="ARBA" id="ARBA00022741"/>
    </source>
</evidence>
<organism evidence="9 10">
    <name type="scientific">Capsicum annuum</name>
    <name type="common">Capsicum pepper</name>
    <dbReference type="NCBI Taxonomy" id="4072"/>
    <lineage>
        <taxon>Eukaryota</taxon>
        <taxon>Viridiplantae</taxon>
        <taxon>Streptophyta</taxon>
        <taxon>Embryophyta</taxon>
        <taxon>Tracheophyta</taxon>
        <taxon>Spermatophyta</taxon>
        <taxon>Magnoliopsida</taxon>
        <taxon>eudicotyledons</taxon>
        <taxon>Gunneridae</taxon>
        <taxon>Pentapetalae</taxon>
        <taxon>asterids</taxon>
        <taxon>lamiids</taxon>
        <taxon>Solanales</taxon>
        <taxon>Solanaceae</taxon>
        <taxon>Solanoideae</taxon>
        <taxon>Capsiceae</taxon>
        <taxon>Capsicum</taxon>
    </lineage>
</organism>
<dbReference type="InterPro" id="IPR058922">
    <property type="entry name" value="WHD_DRP"/>
</dbReference>
<dbReference type="Pfam" id="PF23559">
    <property type="entry name" value="WHD_DRP"/>
    <property type="match status" value="1"/>
</dbReference>
<comment type="caution">
    <text evidence="9">The sequence shown here is derived from an EMBL/GenBank/DDBJ whole genome shotgun (WGS) entry which is preliminary data.</text>
</comment>
<feature type="domain" description="Disease resistance protein winged helix" evidence="8">
    <location>
        <begin position="183"/>
        <end position="253"/>
    </location>
</feature>
<accession>A0A2G3AJP8</accession>
<dbReference type="Gramene" id="PHT94466">
    <property type="protein sequence ID" value="PHT94466"/>
    <property type="gene ID" value="T459_02348"/>
</dbReference>
<evidence type="ECO:0000259" key="7">
    <source>
        <dbReference type="Pfam" id="PF00931"/>
    </source>
</evidence>
<dbReference type="InterPro" id="IPR002182">
    <property type="entry name" value="NB-ARC"/>
</dbReference>
<evidence type="ECO:0000313" key="10">
    <source>
        <dbReference type="Proteomes" id="UP000222542"/>
    </source>
</evidence>
<dbReference type="PANTHER" id="PTHR19338">
    <property type="entry name" value="TRANSLOCASE OF INNER MITOCHONDRIAL MEMBRANE 13 HOMOLOG"/>
    <property type="match status" value="1"/>
</dbReference>
<evidence type="ECO:0000313" key="9">
    <source>
        <dbReference type="EMBL" id="PHT94466.1"/>
    </source>
</evidence>
<evidence type="ECO:0000256" key="3">
    <source>
        <dbReference type="ARBA" id="ARBA00022737"/>
    </source>
</evidence>
<keyword evidence="6" id="KW-0067">ATP-binding</keyword>
<evidence type="ECO:0000256" key="6">
    <source>
        <dbReference type="ARBA" id="ARBA00022840"/>
    </source>
</evidence>
<dbReference type="AlphaFoldDB" id="A0A2G3AJP8"/>
<dbReference type="Gene3D" id="1.10.10.10">
    <property type="entry name" value="Winged helix-like DNA-binding domain superfamily/Winged helix DNA-binding domain"/>
    <property type="match status" value="1"/>
</dbReference>
<dbReference type="GO" id="GO:0006952">
    <property type="term" value="P:defense response"/>
    <property type="evidence" value="ECO:0007669"/>
    <property type="project" value="UniProtKB-KW"/>
</dbReference>
<dbReference type="Pfam" id="PF00931">
    <property type="entry name" value="NB-ARC"/>
    <property type="match status" value="1"/>
</dbReference>
<proteinExistence type="inferred from homology"/>
<dbReference type="OMA" id="WMEIAND"/>
<dbReference type="Proteomes" id="UP000222542">
    <property type="component" value="Unassembled WGS sequence"/>
</dbReference>
<reference evidence="9 10" key="2">
    <citation type="journal article" date="2017" name="Genome Biol.">
        <title>New reference genome sequences of hot pepper reveal the massive evolution of plant disease-resistance genes by retroduplication.</title>
        <authorList>
            <person name="Kim S."/>
            <person name="Park J."/>
            <person name="Yeom S.I."/>
            <person name="Kim Y.M."/>
            <person name="Seo E."/>
            <person name="Kim K.T."/>
            <person name="Kim M.S."/>
            <person name="Lee J.M."/>
            <person name="Cheong K."/>
            <person name="Shin H.S."/>
            <person name="Kim S.B."/>
            <person name="Han K."/>
            <person name="Lee J."/>
            <person name="Park M."/>
            <person name="Lee H.A."/>
            <person name="Lee H.Y."/>
            <person name="Lee Y."/>
            <person name="Oh S."/>
            <person name="Lee J.H."/>
            <person name="Choi E."/>
            <person name="Choi E."/>
            <person name="Lee S.E."/>
            <person name="Jeon J."/>
            <person name="Kim H."/>
            <person name="Choi G."/>
            <person name="Song H."/>
            <person name="Lee J."/>
            <person name="Lee S.C."/>
            <person name="Kwon J.K."/>
            <person name="Lee H.Y."/>
            <person name="Koo N."/>
            <person name="Hong Y."/>
            <person name="Kim R.W."/>
            <person name="Kang W.H."/>
            <person name="Huh J.H."/>
            <person name="Kang B.C."/>
            <person name="Yang T.J."/>
            <person name="Lee Y.H."/>
            <person name="Bennetzen J.L."/>
            <person name="Choi D."/>
        </authorList>
    </citation>
    <scope>NUCLEOTIDE SEQUENCE [LARGE SCALE GENOMIC DNA]</scope>
    <source>
        <strain evidence="10">cv. CM334</strain>
    </source>
</reference>
<comment type="similarity">
    <text evidence="1">Belongs to the disease resistance NB-LRR family.</text>
</comment>
<protein>
    <submittedName>
        <fullName evidence="9">Uncharacterized protein</fullName>
    </submittedName>
</protein>
<evidence type="ECO:0000256" key="2">
    <source>
        <dbReference type="ARBA" id="ARBA00022614"/>
    </source>
</evidence>
<keyword evidence="4" id="KW-0547">Nucleotide-binding</keyword>
<evidence type="ECO:0000259" key="8">
    <source>
        <dbReference type="Pfam" id="PF23559"/>
    </source>
</evidence>
<reference evidence="9 10" key="1">
    <citation type="journal article" date="2014" name="Nat. Genet.">
        <title>Genome sequence of the hot pepper provides insights into the evolution of pungency in Capsicum species.</title>
        <authorList>
            <person name="Kim S."/>
            <person name="Park M."/>
            <person name="Yeom S.I."/>
            <person name="Kim Y.M."/>
            <person name="Lee J.M."/>
            <person name="Lee H.A."/>
            <person name="Seo E."/>
            <person name="Choi J."/>
            <person name="Cheong K."/>
            <person name="Kim K.T."/>
            <person name="Jung K."/>
            <person name="Lee G.W."/>
            <person name="Oh S.K."/>
            <person name="Bae C."/>
            <person name="Kim S.B."/>
            <person name="Lee H.Y."/>
            <person name="Kim S.Y."/>
            <person name="Kim M.S."/>
            <person name="Kang B.C."/>
            <person name="Jo Y.D."/>
            <person name="Yang H.B."/>
            <person name="Jeong H.J."/>
            <person name="Kang W.H."/>
            <person name="Kwon J.K."/>
            <person name="Shin C."/>
            <person name="Lim J.Y."/>
            <person name="Park J.H."/>
            <person name="Huh J.H."/>
            <person name="Kim J.S."/>
            <person name="Kim B.D."/>
            <person name="Cohen O."/>
            <person name="Paran I."/>
            <person name="Suh M.C."/>
            <person name="Lee S.B."/>
            <person name="Kim Y.K."/>
            <person name="Shin Y."/>
            <person name="Noh S.J."/>
            <person name="Park J."/>
            <person name="Seo Y.S."/>
            <person name="Kwon S.Y."/>
            <person name="Kim H.A."/>
            <person name="Park J.M."/>
            <person name="Kim H.J."/>
            <person name="Choi S.B."/>
            <person name="Bosland P.W."/>
            <person name="Reeves G."/>
            <person name="Jo S.H."/>
            <person name="Lee B.W."/>
            <person name="Cho H.T."/>
            <person name="Choi H.S."/>
            <person name="Lee M.S."/>
            <person name="Yu Y."/>
            <person name="Do Choi Y."/>
            <person name="Park B.S."/>
            <person name="van Deynze A."/>
            <person name="Ashrafi H."/>
            <person name="Hill T."/>
            <person name="Kim W.T."/>
            <person name="Pai H.S."/>
            <person name="Ahn H.K."/>
            <person name="Yeam I."/>
            <person name="Giovannoni J.J."/>
            <person name="Rose J.K."/>
            <person name="Sorensen I."/>
            <person name="Lee S.J."/>
            <person name="Kim R.W."/>
            <person name="Choi I.Y."/>
            <person name="Choi B.S."/>
            <person name="Lim J.S."/>
            <person name="Lee Y.H."/>
            <person name="Choi D."/>
        </authorList>
    </citation>
    <scope>NUCLEOTIDE SEQUENCE [LARGE SCALE GENOMIC DNA]</scope>
    <source>
        <strain evidence="10">cv. CM334</strain>
    </source>
</reference>
<dbReference type="InterPro" id="IPR036388">
    <property type="entry name" value="WH-like_DNA-bd_sf"/>
</dbReference>
<dbReference type="Gene3D" id="3.40.50.300">
    <property type="entry name" value="P-loop containing nucleotide triphosphate hydrolases"/>
    <property type="match status" value="1"/>
</dbReference>
<dbReference type="EMBL" id="AYRZ02000001">
    <property type="protein sequence ID" value="PHT94466.1"/>
    <property type="molecule type" value="Genomic_DNA"/>
</dbReference>
<dbReference type="PANTHER" id="PTHR19338:SF73">
    <property type="entry name" value="DISEASE RESISTANCE PROTEIN RGA2-LIKE"/>
    <property type="match status" value="1"/>
</dbReference>
<keyword evidence="2" id="KW-0433">Leucine-rich repeat</keyword>
<dbReference type="SUPFAM" id="SSF52540">
    <property type="entry name" value="P-loop containing nucleoside triphosphate hydrolases"/>
    <property type="match status" value="1"/>
</dbReference>
<gene>
    <name evidence="9" type="ORF">T459_02348</name>
</gene>
<dbReference type="InterPro" id="IPR027417">
    <property type="entry name" value="P-loop_NTPase"/>
</dbReference>
<keyword evidence="10" id="KW-1185">Reference proteome</keyword>
<keyword evidence="5" id="KW-0611">Plant defense</keyword>
<evidence type="ECO:0000256" key="5">
    <source>
        <dbReference type="ARBA" id="ARBA00022821"/>
    </source>
</evidence>
<sequence length="321" mass="37323">MEVVETYGEGPLSSEVYSTRHSFTSTDVDEVAGFEKDTKNIMKKLTGGTKELDVLSIFGMLGLEKTTLSRKVYNNIFLVNYFDAKAWYDISQEYNRRTLLVEIFKQVRVDKNEIKEDVDIADELQKTLKGKRYLIVLDDIWEVGAWEDLGLCFPKGEQIMKVIQSSYDHLEDHLKYCLLYIELFSEDYKILVLDLIKLWMAIEYVLNVDKEDMEEASIIFLNGLLNIILVMVSHGSSNVGVTYSTLHDVVRKFCLRKLTEEKFIQLTIPYNPYQYSYSMELQLSIYIHAELVKQLDHAKYQLDKIPMLESKETKCFGECPV</sequence>
<dbReference type="FunFam" id="1.10.10.10:FF:000322">
    <property type="entry name" value="Probable disease resistance protein At1g63360"/>
    <property type="match status" value="1"/>
</dbReference>
<dbReference type="GO" id="GO:0005524">
    <property type="term" value="F:ATP binding"/>
    <property type="evidence" value="ECO:0007669"/>
    <property type="project" value="UniProtKB-KW"/>
</dbReference>